<dbReference type="InterPro" id="IPR005184">
    <property type="entry name" value="DUF306_Meta_HslJ"/>
</dbReference>
<dbReference type="InterPro" id="IPR038670">
    <property type="entry name" value="HslJ-like_sf"/>
</dbReference>
<evidence type="ECO:0000259" key="7">
    <source>
        <dbReference type="Pfam" id="PF09864"/>
    </source>
</evidence>
<sequence length="313" mass="34525">MSVLRGLSIVATSLFVLACSPSEQPRNKVTYQCGALPLTTELNGETLTLRFGAENAQTLDLKATRSASGARYTHLENGAEFWSKGNEAQFSSDAFSLPLCVVEGTLPQQFNARGNEPFWLLAINGEQATLRQPGSEANFAITRADAQQLHPLLIDIRLDNGWLLTLEQQVCYDTMSGQSFPYHAELRTNDEILRGCAGDPDRLIAGASWQLMDAPSTLDQPPSLTFHSDQRVSGFAGCNYVNGRYEITGEGLRFAPLAVTKRMCSPPAMAFEDAFLRDLQQVTNVKVFSDNTLQLQLTNGDYLQLQQVPLKLW</sequence>
<reference evidence="9" key="1">
    <citation type="journal article" date="2018" name="Front. Microbiol.">
        <title>Genome-Based Analysis Reveals the Taxonomy and Diversity of the Family Idiomarinaceae.</title>
        <authorList>
            <person name="Liu Y."/>
            <person name="Lai Q."/>
            <person name="Shao Z."/>
        </authorList>
    </citation>
    <scope>NUCLEOTIDE SEQUENCE [LARGE SCALE GENOMIC DNA]</scope>
    <source>
        <strain evidence="9">PO-M2</strain>
    </source>
</reference>
<keyword evidence="3" id="KW-0564">Palmitate</keyword>
<keyword evidence="2" id="KW-0472">Membrane</keyword>
<dbReference type="Proteomes" id="UP000287649">
    <property type="component" value="Unassembled WGS sequence"/>
</dbReference>
<gene>
    <name evidence="8" type="ORF">CWI70_08150</name>
</gene>
<evidence type="ECO:0000256" key="2">
    <source>
        <dbReference type="ARBA" id="ARBA00023136"/>
    </source>
</evidence>
<organism evidence="8 9">
    <name type="scientific">Pseudidiomarina homiensis</name>
    <dbReference type="NCBI Taxonomy" id="364198"/>
    <lineage>
        <taxon>Bacteria</taxon>
        <taxon>Pseudomonadati</taxon>
        <taxon>Pseudomonadota</taxon>
        <taxon>Gammaproteobacteria</taxon>
        <taxon>Alteromonadales</taxon>
        <taxon>Idiomarinaceae</taxon>
        <taxon>Pseudidiomarina</taxon>
    </lineage>
</organism>
<name>A0A432Y6S7_9GAMM</name>
<dbReference type="InterPro" id="IPR018660">
    <property type="entry name" value="MliC"/>
</dbReference>
<dbReference type="OrthoDB" id="5348860at2"/>
<dbReference type="SUPFAM" id="SSF141488">
    <property type="entry name" value="YdhA-like"/>
    <property type="match status" value="1"/>
</dbReference>
<dbReference type="Gene3D" id="2.40.128.200">
    <property type="match status" value="1"/>
</dbReference>
<evidence type="ECO:0000313" key="8">
    <source>
        <dbReference type="EMBL" id="RUO56689.1"/>
    </source>
</evidence>
<evidence type="ECO:0000259" key="6">
    <source>
        <dbReference type="Pfam" id="PF03724"/>
    </source>
</evidence>
<dbReference type="InterPro" id="IPR053147">
    <property type="entry name" value="Hsp_HslJ-like"/>
</dbReference>
<dbReference type="InterPro" id="IPR036328">
    <property type="entry name" value="MliC_sf"/>
</dbReference>
<accession>A0A432Y6S7</accession>
<comment type="caution">
    <text evidence="8">The sequence shown here is derived from an EMBL/GenBank/DDBJ whole genome shotgun (WGS) entry which is preliminary data.</text>
</comment>
<evidence type="ECO:0008006" key="10">
    <source>
        <dbReference type="Google" id="ProtNLM"/>
    </source>
</evidence>
<evidence type="ECO:0000256" key="3">
    <source>
        <dbReference type="ARBA" id="ARBA00023139"/>
    </source>
</evidence>
<dbReference type="PROSITE" id="PS51257">
    <property type="entry name" value="PROKAR_LIPOPROTEIN"/>
    <property type="match status" value="1"/>
</dbReference>
<keyword evidence="9" id="KW-1185">Reference proteome</keyword>
<feature type="domain" description="C-type lysozyme inhibitor" evidence="7">
    <location>
        <begin position="31"/>
        <end position="92"/>
    </location>
</feature>
<evidence type="ECO:0000256" key="1">
    <source>
        <dbReference type="ARBA" id="ARBA00022729"/>
    </source>
</evidence>
<evidence type="ECO:0000256" key="4">
    <source>
        <dbReference type="ARBA" id="ARBA00023288"/>
    </source>
</evidence>
<feature type="chain" id="PRO_5019326682" description="HslJ protein" evidence="5">
    <location>
        <begin position="19"/>
        <end position="313"/>
    </location>
</feature>
<dbReference type="PANTHER" id="PTHR35535">
    <property type="entry name" value="HEAT SHOCK PROTEIN HSLJ"/>
    <property type="match status" value="1"/>
</dbReference>
<evidence type="ECO:0000313" key="9">
    <source>
        <dbReference type="Proteomes" id="UP000287649"/>
    </source>
</evidence>
<dbReference type="EMBL" id="PIPX01000001">
    <property type="protein sequence ID" value="RUO56689.1"/>
    <property type="molecule type" value="Genomic_DNA"/>
</dbReference>
<feature type="domain" description="DUF306" evidence="6">
    <location>
        <begin position="205"/>
        <end position="301"/>
    </location>
</feature>
<dbReference type="PANTHER" id="PTHR35535:SF1">
    <property type="entry name" value="HEAT SHOCK PROTEIN HSLJ"/>
    <property type="match status" value="1"/>
</dbReference>
<keyword evidence="4" id="KW-0449">Lipoprotein</keyword>
<dbReference type="RefSeq" id="WP_126772137.1">
    <property type="nucleotide sequence ID" value="NZ_PIPX01000001.1"/>
</dbReference>
<proteinExistence type="predicted"/>
<keyword evidence="1 5" id="KW-0732">Signal</keyword>
<dbReference type="AlphaFoldDB" id="A0A432Y6S7"/>
<dbReference type="Gene3D" id="2.40.128.270">
    <property type="match status" value="1"/>
</dbReference>
<dbReference type="Pfam" id="PF03724">
    <property type="entry name" value="META"/>
    <property type="match status" value="1"/>
</dbReference>
<feature type="signal peptide" evidence="5">
    <location>
        <begin position="1"/>
        <end position="18"/>
    </location>
</feature>
<evidence type="ECO:0000256" key="5">
    <source>
        <dbReference type="SAM" id="SignalP"/>
    </source>
</evidence>
<dbReference type="Pfam" id="PF09864">
    <property type="entry name" value="MliC"/>
    <property type="match status" value="1"/>
</dbReference>
<protein>
    <recommendedName>
        <fullName evidence="10">HslJ protein</fullName>
    </recommendedName>
</protein>